<dbReference type="Proteomes" id="UP001595846">
    <property type="component" value="Unassembled WGS sequence"/>
</dbReference>
<dbReference type="Gene3D" id="3.40.50.720">
    <property type="entry name" value="NAD(P)-binding Rossmann-like Domain"/>
    <property type="match status" value="1"/>
</dbReference>
<gene>
    <name evidence="2" type="ORF">ACFOUR_16770</name>
</gene>
<dbReference type="PROSITE" id="PS51664">
    <property type="entry name" value="YCAO"/>
    <property type="match status" value="1"/>
</dbReference>
<dbReference type="InterPro" id="IPR003776">
    <property type="entry name" value="YcaO-like_dom"/>
</dbReference>
<dbReference type="NCBIfam" id="TIGR03604">
    <property type="entry name" value="TOMM_cyclo_SagD"/>
    <property type="match status" value="1"/>
</dbReference>
<proteinExistence type="predicted"/>
<dbReference type="EMBL" id="JBHSAQ010000014">
    <property type="protein sequence ID" value="MFC3960014.1"/>
    <property type="molecule type" value="Genomic_DNA"/>
</dbReference>
<evidence type="ECO:0000259" key="1">
    <source>
        <dbReference type="PROSITE" id="PS51664"/>
    </source>
</evidence>
<reference evidence="2 3" key="1">
    <citation type="journal article" date="2019" name="Int. J. Syst. Evol. Microbiol.">
        <title>The Global Catalogue of Microorganisms (GCM) 10K type strain sequencing project: providing services to taxonomists for standard genome sequencing and annotation.</title>
        <authorList>
            <consortium name="The Broad Institute Genomics Platform"/>
            <consortium name="The Broad Institute Genome Sequencing Center for Infectious Disease"/>
            <person name="Wu L."/>
            <person name="Ma J."/>
        </authorList>
    </citation>
    <scope>NUCLEOTIDE SEQUENCE [LARGE SCALE GENOMIC DNA]</scope>
    <source>
        <strain evidence="2 3">IBRC-M 10256</strain>
    </source>
</reference>
<dbReference type="InterPro" id="IPR027624">
    <property type="entry name" value="TOMM_cyclo_SagD"/>
</dbReference>
<dbReference type="PANTHER" id="PTHR37809">
    <property type="entry name" value="RIBOSOMAL PROTEIN S12 METHYLTHIOTRANSFERASE ACCESSORY FACTOR YCAO"/>
    <property type="match status" value="1"/>
</dbReference>
<accession>A0ABD5NTW9</accession>
<keyword evidence="3" id="KW-1185">Reference proteome</keyword>
<evidence type="ECO:0000313" key="3">
    <source>
        <dbReference type="Proteomes" id="UP001595846"/>
    </source>
</evidence>
<organism evidence="2 3">
    <name type="scientific">Halovivax cerinus</name>
    <dbReference type="NCBI Taxonomy" id="1487865"/>
    <lineage>
        <taxon>Archaea</taxon>
        <taxon>Methanobacteriati</taxon>
        <taxon>Methanobacteriota</taxon>
        <taxon>Stenosarchaea group</taxon>
        <taxon>Halobacteria</taxon>
        <taxon>Halobacteriales</taxon>
        <taxon>Natrialbaceae</taxon>
        <taxon>Halovivax</taxon>
    </lineage>
</organism>
<dbReference type="GeneID" id="73904216"/>
<sequence>MDVPVVGDDPIREEVAAALTDVDVGVTDATADELADVPLAVVGGIAGAEVFATANRSARQGNTPWIAVEVGGVGGHPISSIDAAVAAFGPDTACFECLRARVRSTRDEPTSSKPRGARANARLAGAVAGRECVRLLTDGGDDLRGSVLELPHARRVVLPVPGCDCQESPRNRSIDPADDDERSLEETVDAMDRAIDDRVGIVRSIGEIDSYPIPYYLATLATTSPYSDATAPTNAAGVDEDWNRAFVKAIGEGLERYCAGVYRESDFVAAPAADLDRVLEPTDIVRPDDAASFDPTASTLWIDGVELSSGERTHLPADAIHFPQPGPGHVPQITTGLGLGSSVADALFAGLTEVVERDATMLSWYSTFEPRELDVADDRFDRIARRVESEGLTVTPLVVTQDVDVPVVTVALHRTDGEWPAFAVGSAADLNAVDAAQSALAEATQNWMELRSIGREESADAGAWIGTYASFPDPARAFVDTSESVAATDLGPGEDLDAQMAVETVVDRLVEADLTPYAGRITTRDVEKLGLEAVRVVVPTAQPLFTDEPYFGDRAEAVPRALGFEPLLDREPHPYP</sequence>
<dbReference type="PANTHER" id="PTHR37809:SF1">
    <property type="entry name" value="RIBOSOMAL PROTEIN S12 METHYLTHIOTRANSFERASE ACCESSORY FACTOR YCAO"/>
    <property type="match status" value="1"/>
</dbReference>
<dbReference type="AlphaFoldDB" id="A0ABD5NTW9"/>
<dbReference type="Pfam" id="PF02624">
    <property type="entry name" value="YcaO"/>
    <property type="match status" value="1"/>
</dbReference>
<feature type="domain" description="YcaO" evidence="1">
    <location>
        <begin position="237"/>
        <end position="576"/>
    </location>
</feature>
<protein>
    <submittedName>
        <fullName evidence="2">YcaO-like family protein</fullName>
    </submittedName>
</protein>
<dbReference type="Gene3D" id="3.30.1330.230">
    <property type="match status" value="1"/>
</dbReference>
<evidence type="ECO:0000313" key="2">
    <source>
        <dbReference type="EMBL" id="MFC3960014.1"/>
    </source>
</evidence>
<comment type="caution">
    <text evidence="2">The sequence shown here is derived from an EMBL/GenBank/DDBJ whole genome shotgun (WGS) entry which is preliminary data.</text>
</comment>
<dbReference type="RefSeq" id="WP_256531474.1">
    <property type="nucleotide sequence ID" value="NZ_CP101824.1"/>
</dbReference>
<name>A0ABD5NTW9_9EURY</name>